<sequence>MDVAFDLVNYAYASRLRLLKEMRERDARRKLSKKEAQHHMAIVAAQNASRELEIAQQQRAGKEAQLYQELTSLNTLSSAALDHHHLHIERLAAEITIRGQVLDDARIAQEQAETAASEAKALLVKRSEARHKWQQIQDDLRRAVDILSEAAGEIEADDEILLRYGRGSLAQRSRNEFR</sequence>
<accession>A0A178Y9H8</accession>
<dbReference type="GeneID" id="48977733"/>
<dbReference type="Gene3D" id="1.10.287.1700">
    <property type="match status" value="1"/>
</dbReference>
<organism evidence="1 2">
    <name type="scientific">Sinorhizobium glycinis</name>
    <dbReference type="NCBI Taxonomy" id="1472378"/>
    <lineage>
        <taxon>Bacteria</taxon>
        <taxon>Pseudomonadati</taxon>
        <taxon>Pseudomonadota</taxon>
        <taxon>Alphaproteobacteria</taxon>
        <taxon>Hyphomicrobiales</taxon>
        <taxon>Rhizobiaceae</taxon>
        <taxon>Sinorhizobium/Ensifer group</taxon>
        <taxon>Sinorhizobium</taxon>
    </lineage>
</organism>
<dbReference type="Proteomes" id="UP000094025">
    <property type="component" value="Unassembled WGS sequence"/>
</dbReference>
<dbReference type="STRING" id="1472378.AU381_21000"/>
<dbReference type="SMR" id="A0A178Y9H8"/>
<dbReference type="OrthoDB" id="9807337at2"/>
<comment type="caution">
    <text evidence="1">The sequence shown here is derived from an EMBL/GenBank/DDBJ whole genome shotgun (WGS) entry which is preliminary data.</text>
</comment>
<evidence type="ECO:0000313" key="2">
    <source>
        <dbReference type="Proteomes" id="UP000094025"/>
    </source>
</evidence>
<protein>
    <recommendedName>
        <fullName evidence="3">Type III secretion protein</fullName>
    </recommendedName>
</protein>
<proteinExistence type="predicted"/>
<dbReference type="EMBL" id="LPUX01000044">
    <property type="protein sequence ID" value="OAP44086.1"/>
    <property type="molecule type" value="Genomic_DNA"/>
</dbReference>
<dbReference type="InterPro" id="IPR053716">
    <property type="entry name" value="Flag_assembly_chemotaxis_eff"/>
</dbReference>
<reference evidence="1 2" key="1">
    <citation type="journal article" date="2016" name="Int. J. Syst. Evol. Microbiol.">
        <title>Ensifer glycinis sp. nov., an novel rhizobial species associated with Glycine spp.</title>
        <authorList>
            <person name="Yan H."/>
            <person name="Yan J."/>
            <person name="Sui X.H."/>
            <person name="Wang E.T."/>
            <person name="Chen W.X."/>
            <person name="Zhang X.X."/>
            <person name="Chen W.F."/>
        </authorList>
    </citation>
    <scope>NUCLEOTIDE SEQUENCE [LARGE SCALE GENOMIC DNA]</scope>
    <source>
        <strain evidence="1 2">CCBAU 23380</strain>
    </source>
</reference>
<name>A0A178Y9H8_9HYPH</name>
<evidence type="ECO:0000313" key="1">
    <source>
        <dbReference type="EMBL" id="OAP44086.1"/>
    </source>
</evidence>
<evidence type="ECO:0008006" key="3">
    <source>
        <dbReference type="Google" id="ProtNLM"/>
    </source>
</evidence>
<dbReference type="AlphaFoldDB" id="A0A178Y9H8"/>
<dbReference type="RefSeq" id="WP_014857562.1">
    <property type="nucleotide sequence ID" value="NZ_LPUX01000044.1"/>
</dbReference>
<keyword evidence="2" id="KW-1185">Reference proteome</keyword>
<gene>
    <name evidence="1" type="ORF">AU381_21000</name>
</gene>